<evidence type="ECO:0000256" key="1">
    <source>
        <dbReference type="SAM" id="Phobius"/>
    </source>
</evidence>
<dbReference type="Pfam" id="PF03779">
    <property type="entry name" value="SPW"/>
    <property type="match status" value="1"/>
</dbReference>
<keyword evidence="1" id="KW-0812">Transmembrane</keyword>
<proteinExistence type="predicted"/>
<accession>A0ABU6PYD6</accession>
<name>A0ABU6PYD6_9BACL</name>
<evidence type="ECO:0000259" key="2">
    <source>
        <dbReference type="Pfam" id="PF03779"/>
    </source>
</evidence>
<gene>
    <name evidence="3" type="ORF">P9847_21750</name>
</gene>
<keyword evidence="1" id="KW-0472">Membrane</keyword>
<evidence type="ECO:0000313" key="4">
    <source>
        <dbReference type="Proteomes" id="UP001343257"/>
    </source>
</evidence>
<dbReference type="InterPro" id="IPR005530">
    <property type="entry name" value="SPW"/>
</dbReference>
<organism evidence="3 4">
    <name type="scientific">Paenibacillus chibensis</name>
    <dbReference type="NCBI Taxonomy" id="59846"/>
    <lineage>
        <taxon>Bacteria</taxon>
        <taxon>Bacillati</taxon>
        <taxon>Bacillota</taxon>
        <taxon>Bacilli</taxon>
        <taxon>Bacillales</taxon>
        <taxon>Paenibacillaceae</taxon>
        <taxon>Paenibacillus</taxon>
    </lineage>
</organism>
<dbReference type="Proteomes" id="UP001343257">
    <property type="component" value="Unassembled WGS sequence"/>
</dbReference>
<comment type="caution">
    <text evidence="3">The sequence shown here is derived from an EMBL/GenBank/DDBJ whole genome shotgun (WGS) entry which is preliminary data.</text>
</comment>
<protein>
    <submittedName>
        <fullName evidence="3">SPW repeat protein</fullName>
    </submittedName>
</protein>
<feature type="transmembrane region" description="Helical" evidence="1">
    <location>
        <begin position="60"/>
        <end position="79"/>
    </location>
</feature>
<sequence length="109" mass="12028">MKLRSVDNTIVALIGIWFIIAPWIAGYSDDKGALWTSVIVGAVQLIVSLWAFSSSGWGSWQNWISLLAGVWFIVFPFVYTVESNVMWSSIILGAVTVLLNLFTLSAKDS</sequence>
<keyword evidence="4" id="KW-1185">Reference proteome</keyword>
<dbReference type="EMBL" id="JARTLD010000057">
    <property type="protein sequence ID" value="MED5019907.1"/>
    <property type="molecule type" value="Genomic_DNA"/>
</dbReference>
<dbReference type="RefSeq" id="WP_127599513.1">
    <property type="nucleotide sequence ID" value="NZ_BIMK01000001.1"/>
</dbReference>
<feature type="transmembrane region" description="Helical" evidence="1">
    <location>
        <begin position="33"/>
        <end position="53"/>
    </location>
</feature>
<evidence type="ECO:0000313" key="3">
    <source>
        <dbReference type="EMBL" id="MED5019907.1"/>
    </source>
</evidence>
<feature type="domain" description="SPW repeat-containing integral membrane" evidence="2">
    <location>
        <begin position="8"/>
        <end position="101"/>
    </location>
</feature>
<reference evidence="3 4" key="1">
    <citation type="submission" date="2023-03" db="EMBL/GenBank/DDBJ databases">
        <title>Bacillus Genome Sequencing.</title>
        <authorList>
            <person name="Dunlap C."/>
        </authorList>
    </citation>
    <scope>NUCLEOTIDE SEQUENCE [LARGE SCALE GENOMIC DNA]</scope>
    <source>
        <strain evidence="3 4">NRS-52</strain>
    </source>
</reference>
<feature type="transmembrane region" description="Helical" evidence="1">
    <location>
        <begin position="9"/>
        <end position="27"/>
    </location>
</feature>
<keyword evidence="1" id="KW-1133">Transmembrane helix</keyword>
<feature type="transmembrane region" description="Helical" evidence="1">
    <location>
        <begin position="85"/>
        <end position="104"/>
    </location>
</feature>